<sequence length="299" mass="32638">MAEPSPKRRRTSAEPDVSATGDFRPRNALRRTPPRRASWLSPTKASLARFNPEILSRRASAASAAAEPAAGPADPPTRGQRALSYVLGESQQQPDRPDAANAPAQGPPEGERRHSIGGRLLPSRDVLQAAAADQLAHESAQAEKRTTSAADTNDDLPSHPAESPAARPDLPPRESLFSSPSKRPRRNRSLGQRLSSPFKPRESPLRLEPPASAGVEESSPTPRERVQRLPLPVGAGAAEQTAAPVEPKKEVVDPRLKEKERLQKQLRELQKEVKQYEQEIERSRNAPDDENVEDLSTLV</sequence>
<evidence type="ECO:0000313" key="2">
    <source>
        <dbReference type="Proteomes" id="UP001165186"/>
    </source>
</evidence>
<evidence type="ECO:0000313" key="1">
    <source>
        <dbReference type="EMBL" id="GME23509.1"/>
    </source>
</evidence>
<keyword evidence="2" id="KW-1185">Reference proteome</keyword>
<accession>A0ACB5RSK0</accession>
<comment type="caution">
    <text evidence="1">The sequence shown here is derived from an EMBL/GenBank/DDBJ whole genome shotgun (WGS) entry which is preliminary data.</text>
</comment>
<dbReference type="EMBL" id="BSXG01000007">
    <property type="protein sequence ID" value="GME23509.1"/>
    <property type="molecule type" value="Genomic_DNA"/>
</dbReference>
<protein>
    <submittedName>
        <fullName evidence="1">Uncharacterized protein LTHEOB_391</fullName>
    </submittedName>
</protein>
<gene>
    <name evidence="1" type="primary">g6303</name>
    <name evidence="1" type="ORF">NpPPO83_00006303</name>
</gene>
<name>A0ACB5RSK0_9PEZI</name>
<reference evidence="1" key="1">
    <citation type="submission" date="2024-09" db="EMBL/GenBank/DDBJ databases">
        <title>Draft Genome Sequences of Neofusicoccum parvum.</title>
        <authorList>
            <person name="Ashida A."/>
            <person name="Camagna M."/>
            <person name="Tanaka A."/>
            <person name="Takemoto D."/>
        </authorList>
    </citation>
    <scope>NUCLEOTIDE SEQUENCE</scope>
    <source>
        <strain evidence="1">PPO83</strain>
    </source>
</reference>
<dbReference type="Proteomes" id="UP001165186">
    <property type="component" value="Unassembled WGS sequence"/>
</dbReference>
<organism evidence="1 2">
    <name type="scientific">Neofusicoccum parvum</name>
    <dbReference type="NCBI Taxonomy" id="310453"/>
    <lineage>
        <taxon>Eukaryota</taxon>
        <taxon>Fungi</taxon>
        <taxon>Dikarya</taxon>
        <taxon>Ascomycota</taxon>
        <taxon>Pezizomycotina</taxon>
        <taxon>Dothideomycetes</taxon>
        <taxon>Dothideomycetes incertae sedis</taxon>
        <taxon>Botryosphaeriales</taxon>
        <taxon>Botryosphaeriaceae</taxon>
        <taxon>Neofusicoccum</taxon>
    </lineage>
</organism>
<proteinExistence type="predicted"/>